<reference evidence="3" key="1">
    <citation type="submission" date="2022-10" db="EMBL/GenBank/DDBJ databases">
        <title>Complete genome sequence of Schlegelella aquatica LMG 23380.</title>
        <authorList>
            <person name="Musilova J."/>
            <person name="Kourilova X."/>
            <person name="Bezdicek M."/>
            <person name="Hermankova K."/>
            <person name="Obruca S."/>
            <person name="Sedlar K."/>
        </authorList>
    </citation>
    <scope>NUCLEOTIDE SEQUENCE</scope>
    <source>
        <strain evidence="3">LMG 23380</strain>
    </source>
</reference>
<dbReference type="PANTHER" id="PTHR12277:SF81">
    <property type="entry name" value="PROTEIN ABHD13"/>
    <property type="match status" value="1"/>
</dbReference>
<feature type="domain" description="Serine aminopeptidase S33" evidence="2">
    <location>
        <begin position="79"/>
        <end position="184"/>
    </location>
</feature>
<evidence type="ECO:0000256" key="1">
    <source>
        <dbReference type="SAM" id="SignalP"/>
    </source>
</evidence>
<name>A0ABY6MVT7_9BURK</name>
<evidence type="ECO:0000313" key="3">
    <source>
        <dbReference type="EMBL" id="UZD56117.1"/>
    </source>
</evidence>
<dbReference type="PANTHER" id="PTHR12277">
    <property type="entry name" value="ALPHA/BETA HYDROLASE DOMAIN-CONTAINING PROTEIN"/>
    <property type="match status" value="1"/>
</dbReference>
<feature type="chain" id="PRO_5045150595" evidence="1">
    <location>
        <begin position="21"/>
        <end position="298"/>
    </location>
</feature>
<dbReference type="Pfam" id="PF12146">
    <property type="entry name" value="Hydrolase_4"/>
    <property type="match status" value="1"/>
</dbReference>
<dbReference type="InterPro" id="IPR000073">
    <property type="entry name" value="AB_hydrolase_1"/>
</dbReference>
<keyword evidence="4" id="KW-1185">Reference proteome</keyword>
<dbReference type="EMBL" id="CP110257">
    <property type="protein sequence ID" value="UZD56117.1"/>
    <property type="molecule type" value="Genomic_DNA"/>
</dbReference>
<accession>A0ABY6MVT7</accession>
<dbReference type="RefSeq" id="WP_264893933.1">
    <property type="nucleotide sequence ID" value="NZ_CP110257.1"/>
</dbReference>
<dbReference type="InterPro" id="IPR029058">
    <property type="entry name" value="AB_hydrolase_fold"/>
</dbReference>
<organism evidence="3 4">
    <name type="scientific">Caldimonas aquatica</name>
    <dbReference type="NCBI Taxonomy" id="376175"/>
    <lineage>
        <taxon>Bacteria</taxon>
        <taxon>Pseudomonadati</taxon>
        <taxon>Pseudomonadota</taxon>
        <taxon>Betaproteobacteria</taxon>
        <taxon>Burkholderiales</taxon>
        <taxon>Sphaerotilaceae</taxon>
        <taxon>Caldimonas</taxon>
    </lineage>
</organism>
<feature type="signal peptide" evidence="1">
    <location>
        <begin position="1"/>
        <end position="20"/>
    </location>
</feature>
<dbReference type="PRINTS" id="PR00111">
    <property type="entry name" value="ABHYDROLASE"/>
</dbReference>
<dbReference type="Gene3D" id="3.40.50.1820">
    <property type="entry name" value="alpha/beta hydrolase"/>
    <property type="match status" value="1"/>
</dbReference>
<dbReference type="Proteomes" id="UP001163266">
    <property type="component" value="Chromosome"/>
</dbReference>
<proteinExistence type="predicted"/>
<dbReference type="InterPro" id="IPR022742">
    <property type="entry name" value="Hydrolase_4"/>
</dbReference>
<evidence type="ECO:0000313" key="4">
    <source>
        <dbReference type="Proteomes" id="UP001163266"/>
    </source>
</evidence>
<protein>
    <submittedName>
        <fullName evidence="3">Lysophospholipase</fullName>
    </submittedName>
</protein>
<sequence>MRRAALLGVLAYALLAGCSALDERQRQWIFQPSSASWGNTATEAQGMQDVWIDFHSRVAKAPARLHALWMPHERADAPVLLYLHGARWGVAGSAPRIRRMQALGFHVLAIDYRGFGRSTPALPSEATAHEDAVAAWDWLAARHPGAPRYVFGHSLGGAIAVHLASEVDGVAGLMVEGTFSSVPDVFATLRWGWLPVSWLITQRFDSAERIGKVRAPVLVVHGSDDRLILPSLGRRLYERARGPKRWVLVPGGTHHNTHDLGLAEYERALHELFALPAGAKASNHARRTPAPVTHVRRG</sequence>
<dbReference type="SUPFAM" id="SSF53474">
    <property type="entry name" value="alpha/beta-Hydrolases"/>
    <property type="match status" value="1"/>
</dbReference>
<dbReference type="PROSITE" id="PS51257">
    <property type="entry name" value="PROKAR_LIPOPROTEIN"/>
    <property type="match status" value="1"/>
</dbReference>
<keyword evidence="1" id="KW-0732">Signal</keyword>
<gene>
    <name evidence="3" type="ORF">OMP39_05965</name>
</gene>
<evidence type="ECO:0000259" key="2">
    <source>
        <dbReference type="Pfam" id="PF12146"/>
    </source>
</evidence>